<sequence>MTAVDRRPAVVDGAVAGSVERGLVVGASAPPLPSPYPLIRHLPSVFGDDMFAVRWTGGLDDVLAPLINIIDCVGAYIDPMLAPEEFVRWMSGWFGVLLDESWPMSAQRAVVAQAVDLFRMRGTVAGLRRHLAVVVDGEVEITESGGTSWSPRPIPEPPNDVEHWVHVVVRPSPGRPVSEDAVAAVIRAAKPVHVAHSLEVLW</sequence>
<reference evidence="2" key="1">
    <citation type="journal article" date="2019" name="Int. J. Syst. Evol. Microbiol.">
        <title>The Global Catalogue of Microorganisms (GCM) 10K type strain sequencing project: providing services to taxonomists for standard genome sequencing and annotation.</title>
        <authorList>
            <consortium name="The Broad Institute Genomics Platform"/>
            <consortium name="The Broad Institute Genome Sequencing Center for Infectious Disease"/>
            <person name="Wu L."/>
            <person name="Ma J."/>
        </authorList>
    </citation>
    <scope>NUCLEOTIDE SEQUENCE [LARGE SCALE GENOMIC DNA]</scope>
    <source>
        <strain evidence="2">CCUG 59778</strain>
    </source>
</reference>
<evidence type="ECO:0000313" key="2">
    <source>
        <dbReference type="Proteomes" id="UP001596157"/>
    </source>
</evidence>
<proteinExistence type="predicted"/>
<dbReference type="EMBL" id="JBHSKF010000012">
    <property type="protein sequence ID" value="MFC5289608.1"/>
    <property type="molecule type" value="Genomic_DNA"/>
</dbReference>
<dbReference type="InterPro" id="IPR006521">
    <property type="entry name" value="Tail_protein_I"/>
</dbReference>
<dbReference type="RefSeq" id="WP_378249459.1">
    <property type="nucleotide sequence ID" value="NZ_JBHSKF010000012.1"/>
</dbReference>
<name>A0ABW0ET77_9PSEU</name>
<protein>
    <submittedName>
        <fullName evidence="1">Phage tail protein</fullName>
    </submittedName>
</protein>
<dbReference type="InterPro" id="IPR011748">
    <property type="entry name" value="Unchr_phage_tail-like"/>
</dbReference>
<accession>A0ABW0ET77</accession>
<organism evidence="1 2">
    <name type="scientific">Actinokineospora guangxiensis</name>
    <dbReference type="NCBI Taxonomy" id="1490288"/>
    <lineage>
        <taxon>Bacteria</taxon>
        <taxon>Bacillati</taxon>
        <taxon>Actinomycetota</taxon>
        <taxon>Actinomycetes</taxon>
        <taxon>Pseudonocardiales</taxon>
        <taxon>Pseudonocardiaceae</taxon>
        <taxon>Actinokineospora</taxon>
    </lineage>
</organism>
<comment type="caution">
    <text evidence="1">The sequence shown here is derived from an EMBL/GenBank/DDBJ whole genome shotgun (WGS) entry which is preliminary data.</text>
</comment>
<gene>
    <name evidence="1" type="ORF">ACFPM7_21360</name>
</gene>
<keyword evidence="2" id="KW-1185">Reference proteome</keyword>
<dbReference type="Pfam" id="PF09684">
    <property type="entry name" value="Tail_P2_I"/>
    <property type="match status" value="1"/>
</dbReference>
<dbReference type="NCBIfam" id="TIGR02242">
    <property type="entry name" value="tail_TIGR02242"/>
    <property type="match status" value="1"/>
</dbReference>
<dbReference type="Proteomes" id="UP001596157">
    <property type="component" value="Unassembled WGS sequence"/>
</dbReference>
<evidence type="ECO:0000313" key="1">
    <source>
        <dbReference type="EMBL" id="MFC5289608.1"/>
    </source>
</evidence>